<evidence type="ECO:0000256" key="7">
    <source>
        <dbReference type="SAM" id="Phobius"/>
    </source>
</evidence>
<evidence type="ECO:0000256" key="4">
    <source>
        <dbReference type="ARBA" id="ARBA00022692"/>
    </source>
</evidence>
<evidence type="ECO:0000259" key="8">
    <source>
        <dbReference type="PROSITE" id="PS50850"/>
    </source>
</evidence>
<feature type="transmembrane region" description="Helical" evidence="7">
    <location>
        <begin position="370"/>
        <end position="389"/>
    </location>
</feature>
<sequence length="410" mass="45055">MKDNIRMATSLYINYILLGMINLIIALHMSFLTVQFDADAASISGLISAIGFGKLFALSFAGRLSDSLGRKPMVITACILYVVFLIAIPLSPTYAVAFAFALLAGMGNSILDTSTYPALIEGFPSRSSSVTVLVKAFMSIGATILPLVITFFIARDMFYGYTFFIMAFIFLINAIHLMTVRFPKANMVIVEPNPEGEVGSIPTVTFRERPKFWKEGITVIFIGFISVSLLLIIQTWLATYAEDIIGLGESTAINLLSYYSFGGFVTVILLSVILGRVFRPITVLILYPFIASIALLSLLFVSNYYLLIGIAFLLGLSTSGLFQLAVTLMSEFFPEKKGASTAYVTLSSSIAFIVMPYLTGLMNRHLDASYIFIFEILIALTAMGLAIFISMRYRRIFGIEAPGKAMWKAP</sequence>
<dbReference type="PANTHER" id="PTHR23514">
    <property type="entry name" value="BYPASS OF STOP CODON PROTEIN 6"/>
    <property type="match status" value="1"/>
</dbReference>
<protein>
    <submittedName>
        <fullName evidence="9">MFS transporter</fullName>
    </submittedName>
</protein>
<evidence type="ECO:0000256" key="6">
    <source>
        <dbReference type="ARBA" id="ARBA00023136"/>
    </source>
</evidence>
<evidence type="ECO:0000313" key="9">
    <source>
        <dbReference type="EMBL" id="WZX29811.1"/>
    </source>
</evidence>
<dbReference type="SUPFAM" id="SSF103473">
    <property type="entry name" value="MFS general substrate transporter"/>
    <property type="match status" value="1"/>
</dbReference>
<proteinExistence type="inferred from homology"/>
<dbReference type="Gene3D" id="1.20.1250.20">
    <property type="entry name" value="MFS general substrate transporter like domains"/>
    <property type="match status" value="2"/>
</dbReference>
<organism evidence="9 10">
    <name type="scientific">Salinicoccus bachuensis</name>
    <dbReference type="NCBI Taxonomy" id="3136731"/>
    <lineage>
        <taxon>Bacteria</taxon>
        <taxon>Bacillati</taxon>
        <taxon>Bacillota</taxon>
        <taxon>Bacilli</taxon>
        <taxon>Bacillales</taxon>
        <taxon>Staphylococcaceae</taxon>
        <taxon>Salinicoccus</taxon>
    </lineage>
</organism>
<reference evidence="10" key="1">
    <citation type="submission" date="2023-10" db="EMBL/GenBank/DDBJ databases">
        <title>Genome analysis and identification of Salinococcus sp. Bachu38 nov., a PGPR from the rhizosphere of Tamarix.</title>
        <authorList>
            <person name="Liang Z."/>
            <person name="Zhang X."/>
            <person name="Jia J."/>
            <person name="Chen X."/>
            <person name="Wang Y."/>
            <person name="Wang Q."/>
            <person name="Wang R."/>
        </authorList>
    </citation>
    <scope>NUCLEOTIDE SEQUENCE [LARGE SCALE GENOMIC DNA]</scope>
    <source>
        <strain evidence="10">Bachu38</strain>
    </source>
</reference>
<evidence type="ECO:0000256" key="1">
    <source>
        <dbReference type="ARBA" id="ARBA00004651"/>
    </source>
</evidence>
<evidence type="ECO:0000256" key="2">
    <source>
        <dbReference type="ARBA" id="ARBA00008335"/>
    </source>
</evidence>
<dbReference type="InterPro" id="IPR036259">
    <property type="entry name" value="MFS_trans_sf"/>
</dbReference>
<dbReference type="RefSeq" id="WP_342388347.1">
    <property type="nucleotide sequence ID" value="NZ_CP138333.2"/>
</dbReference>
<dbReference type="InterPro" id="IPR020846">
    <property type="entry name" value="MFS_dom"/>
</dbReference>
<keyword evidence="6 7" id="KW-0472">Membrane</keyword>
<dbReference type="InterPro" id="IPR051788">
    <property type="entry name" value="MFS_Transporter"/>
</dbReference>
<dbReference type="PROSITE" id="PS50850">
    <property type="entry name" value="MFS"/>
    <property type="match status" value="1"/>
</dbReference>
<evidence type="ECO:0000256" key="3">
    <source>
        <dbReference type="ARBA" id="ARBA00022448"/>
    </source>
</evidence>
<feature type="domain" description="Major facilitator superfamily (MFS) profile" evidence="8">
    <location>
        <begin position="7"/>
        <end position="394"/>
    </location>
</feature>
<feature type="transmembrane region" description="Helical" evidence="7">
    <location>
        <begin position="281"/>
        <end position="300"/>
    </location>
</feature>
<keyword evidence="3" id="KW-0813">Transport</keyword>
<feature type="transmembrane region" description="Helical" evidence="7">
    <location>
        <begin position="72"/>
        <end position="88"/>
    </location>
</feature>
<evidence type="ECO:0000313" key="10">
    <source>
        <dbReference type="Proteomes" id="UP001455384"/>
    </source>
</evidence>
<evidence type="ECO:0000256" key="5">
    <source>
        <dbReference type="ARBA" id="ARBA00022989"/>
    </source>
</evidence>
<feature type="transmembrane region" description="Helical" evidence="7">
    <location>
        <begin position="256"/>
        <end position="274"/>
    </location>
</feature>
<feature type="transmembrane region" description="Helical" evidence="7">
    <location>
        <begin position="40"/>
        <end position="60"/>
    </location>
</feature>
<feature type="transmembrane region" description="Helical" evidence="7">
    <location>
        <begin position="94"/>
        <end position="111"/>
    </location>
</feature>
<dbReference type="PROSITE" id="PS00216">
    <property type="entry name" value="SUGAR_TRANSPORT_1"/>
    <property type="match status" value="1"/>
</dbReference>
<feature type="transmembrane region" description="Helical" evidence="7">
    <location>
        <begin position="159"/>
        <end position="178"/>
    </location>
</feature>
<dbReference type="InterPro" id="IPR011701">
    <property type="entry name" value="MFS"/>
</dbReference>
<feature type="transmembrane region" description="Helical" evidence="7">
    <location>
        <begin position="340"/>
        <end position="358"/>
    </location>
</feature>
<gene>
    <name evidence="9" type="ORF">RQP18_01160</name>
</gene>
<dbReference type="PANTHER" id="PTHR23514:SF3">
    <property type="entry name" value="BYPASS OF STOP CODON PROTEIN 6"/>
    <property type="match status" value="1"/>
</dbReference>
<keyword evidence="4 7" id="KW-0812">Transmembrane</keyword>
<name>A0ABZ3CIE3_9STAP</name>
<dbReference type="Pfam" id="PF07690">
    <property type="entry name" value="MFS_1"/>
    <property type="match status" value="1"/>
</dbReference>
<keyword evidence="5 7" id="KW-1133">Transmembrane helix</keyword>
<dbReference type="EMBL" id="CP138333">
    <property type="protein sequence ID" value="WZX29811.1"/>
    <property type="molecule type" value="Genomic_DNA"/>
</dbReference>
<feature type="transmembrane region" description="Helical" evidence="7">
    <location>
        <begin position="12"/>
        <end position="34"/>
    </location>
</feature>
<feature type="transmembrane region" description="Helical" evidence="7">
    <location>
        <begin position="306"/>
        <end position="328"/>
    </location>
</feature>
<accession>A0ABZ3CIE3</accession>
<comment type="subcellular location">
    <subcellularLocation>
        <location evidence="1">Cell membrane</location>
        <topology evidence="1">Multi-pass membrane protein</topology>
    </subcellularLocation>
</comment>
<feature type="transmembrane region" description="Helical" evidence="7">
    <location>
        <begin position="216"/>
        <end position="236"/>
    </location>
</feature>
<feature type="transmembrane region" description="Helical" evidence="7">
    <location>
        <begin position="132"/>
        <end position="153"/>
    </location>
</feature>
<dbReference type="Proteomes" id="UP001455384">
    <property type="component" value="Chromosome"/>
</dbReference>
<keyword evidence="10" id="KW-1185">Reference proteome</keyword>
<comment type="similarity">
    <text evidence="2">Belongs to the major facilitator superfamily.</text>
</comment>
<dbReference type="InterPro" id="IPR005829">
    <property type="entry name" value="Sugar_transporter_CS"/>
</dbReference>